<gene>
    <name evidence="6" type="ORF">ENSA7_18210</name>
</gene>
<dbReference type="InterPro" id="IPR020806">
    <property type="entry name" value="PKS_PP-bd"/>
</dbReference>
<dbReference type="RefSeq" id="WP_106088845.1">
    <property type="nucleotide sequence ID" value="NZ_PVNL01000041.1"/>
</dbReference>
<dbReference type="CDD" id="cd05931">
    <property type="entry name" value="FAAL"/>
    <property type="match status" value="1"/>
</dbReference>
<organism evidence="6 7">
    <name type="scientific">Enhygromyxa salina</name>
    <dbReference type="NCBI Taxonomy" id="215803"/>
    <lineage>
        <taxon>Bacteria</taxon>
        <taxon>Pseudomonadati</taxon>
        <taxon>Myxococcota</taxon>
        <taxon>Polyangia</taxon>
        <taxon>Nannocystales</taxon>
        <taxon>Nannocystaceae</taxon>
        <taxon>Enhygromyxa</taxon>
    </lineage>
</organism>
<dbReference type="GO" id="GO:0071766">
    <property type="term" value="P:Actinobacterium-type cell wall biogenesis"/>
    <property type="evidence" value="ECO:0007669"/>
    <property type="project" value="UniProtKB-ARBA"/>
</dbReference>
<evidence type="ECO:0000259" key="5">
    <source>
        <dbReference type="PROSITE" id="PS50075"/>
    </source>
</evidence>
<sequence length="672" mass="73304">MAPNNLVDILRSHAQARPEALAYTFLRDGETIGEQLSFADLDTRARALGATLQHLTSPGDRALLLYQAGLDFVVAFLACQYAGVVAVPSPPPNMNRAAATITRLAGIVASAEPAIVLTTAAQLPALRSATRGQAAYAGLIWQASDRVDLGRAAVWTPPTLGADELSFLQYTSGSTSAPKGVMVSHHNIISNLAMLRETMGSAKRCNMVSWLPVFHDMGLIGMVLYGLYAGTETRLMSPLSFLKRPMRWLRAIADHGDVISGGPNFAFDAVLRRVTDADKQGLDLSRWQSAFCGAETVRVQTMARFYETFAECGLRREALLPCYGLAEATLVVSGRTPGRSYQIQDCDKTKLEQGVAQDPGEGVDAHSVVSCGSTKLDQDIAIVDPERRRARAEGEVGEIWVRGDNVARGYWGEPERTAETFAATTLDGDGPFLRTGDLGFSIAGELFVTGRIKELILVRGRCIYPQDLELMVDSMADEFPEIVANQNVAFALPDAQQERSGLIVKVARRNNPAYDAERLVEAIQARALAEFELSFGEIALVRSSVPKTSSGKKMRTACAAQMKAGLEDLALEHRWRRGQPKLVSESPSSARSDETHTQAQLAELVVEWIAREEQLDVASISTRQPFTELGLDSFVAVSMIEFLERELGTTISSTIFEDHRTIDELTKHLSSR</sequence>
<evidence type="ECO:0000256" key="1">
    <source>
        <dbReference type="ARBA" id="ARBA00006432"/>
    </source>
</evidence>
<dbReference type="Gene3D" id="1.10.1200.10">
    <property type="entry name" value="ACP-like"/>
    <property type="match status" value="1"/>
</dbReference>
<dbReference type="SMART" id="SM00823">
    <property type="entry name" value="PKS_PP"/>
    <property type="match status" value="1"/>
</dbReference>
<dbReference type="GO" id="GO:0005886">
    <property type="term" value="C:plasma membrane"/>
    <property type="evidence" value="ECO:0007669"/>
    <property type="project" value="TreeGrafter"/>
</dbReference>
<reference evidence="6 7" key="1">
    <citation type="submission" date="2018-03" db="EMBL/GenBank/DDBJ databases">
        <title>Draft Genome Sequences of the Obligatory Marine Myxobacteria Enhygromyxa salina SWB007.</title>
        <authorList>
            <person name="Poehlein A."/>
            <person name="Moghaddam J.A."/>
            <person name="Harms H."/>
            <person name="Alanjari M."/>
            <person name="Koenig G.M."/>
            <person name="Daniel R."/>
            <person name="Schaeberle T.F."/>
        </authorList>
    </citation>
    <scope>NUCLEOTIDE SEQUENCE [LARGE SCALE GENOMIC DNA]</scope>
    <source>
        <strain evidence="6 7">SWB007</strain>
    </source>
</reference>
<evidence type="ECO:0000256" key="4">
    <source>
        <dbReference type="ARBA" id="ARBA00022598"/>
    </source>
</evidence>
<dbReference type="InterPro" id="IPR036736">
    <property type="entry name" value="ACP-like_sf"/>
</dbReference>
<dbReference type="Pfam" id="PF00501">
    <property type="entry name" value="AMP-binding"/>
    <property type="match status" value="1"/>
</dbReference>
<dbReference type="SUPFAM" id="SSF47336">
    <property type="entry name" value="ACP-like"/>
    <property type="match status" value="1"/>
</dbReference>
<dbReference type="PROSITE" id="PS00455">
    <property type="entry name" value="AMP_BINDING"/>
    <property type="match status" value="1"/>
</dbReference>
<dbReference type="InterPro" id="IPR040097">
    <property type="entry name" value="FAAL/FAAC"/>
</dbReference>
<proteinExistence type="inferred from homology"/>
<comment type="similarity">
    <text evidence="1">Belongs to the ATP-dependent AMP-binding enzyme family.</text>
</comment>
<evidence type="ECO:0000256" key="2">
    <source>
        <dbReference type="ARBA" id="ARBA00022450"/>
    </source>
</evidence>
<dbReference type="GO" id="GO:0006633">
    <property type="term" value="P:fatty acid biosynthetic process"/>
    <property type="evidence" value="ECO:0007669"/>
    <property type="project" value="TreeGrafter"/>
</dbReference>
<dbReference type="SMART" id="SM01294">
    <property type="entry name" value="PKS_PP_betabranch"/>
    <property type="match status" value="1"/>
</dbReference>
<dbReference type="AlphaFoldDB" id="A0A2S9YTU2"/>
<keyword evidence="4 6" id="KW-0436">Ligase</keyword>
<name>A0A2S9YTU2_9BACT</name>
<evidence type="ECO:0000313" key="7">
    <source>
        <dbReference type="Proteomes" id="UP000238823"/>
    </source>
</evidence>
<dbReference type="InterPro" id="IPR045851">
    <property type="entry name" value="AMP-bd_C_sf"/>
</dbReference>
<dbReference type="InterPro" id="IPR000873">
    <property type="entry name" value="AMP-dep_synth/lig_dom"/>
</dbReference>
<dbReference type="Pfam" id="PF00550">
    <property type="entry name" value="PP-binding"/>
    <property type="match status" value="1"/>
</dbReference>
<keyword evidence="3" id="KW-0597">Phosphoprotein</keyword>
<dbReference type="GO" id="GO:0031177">
    <property type="term" value="F:phosphopantetheine binding"/>
    <property type="evidence" value="ECO:0007669"/>
    <property type="project" value="InterPro"/>
</dbReference>
<dbReference type="Gene3D" id="3.30.300.30">
    <property type="match status" value="1"/>
</dbReference>
<dbReference type="GO" id="GO:0070566">
    <property type="term" value="F:adenylyltransferase activity"/>
    <property type="evidence" value="ECO:0007669"/>
    <property type="project" value="TreeGrafter"/>
</dbReference>
<dbReference type="SUPFAM" id="SSF56801">
    <property type="entry name" value="Acetyl-CoA synthetase-like"/>
    <property type="match status" value="1"/>
</dbReference>
<protein>
    <submittedName>
        <fullName evidence="6">Long-chain-fatty-acid--AMP ligase FadD29</fullName>
        <ecNumber evidence="6">6.2.1.-</ecNumber>
    </submittedName>
</protein>
<dbReference type="InterPro" id="IPR042099">
    <property type="entry name" value="ANL_N_sf"/>
</dbReference>
<dbReference type="EMBL" id="PVNL01000041">
    <property type="protein sequence ID" value="PRQ08535.1"/>
    <property type="molecule type" value="Genomic_DNA"/>
</dbReference>
<comment type="caution">
    <text evidence="6">The sequence shown here is derived from an EMBL/GenBank/DDBJ whole genome shotgun (WGS) entry which is preliminary data.</text>
</comment>
<dbReference type="FunFam" id="3.40.50.12780:FF:000013">
    <property type="entry name" value="Long-chain-fatty-acid--AMP ligase FadD32"/>
    <property type="match status" value="1"/>
</dbReference>
<dbReference type="PANTHER" id="PTHR22754">
    <property type="entry name" value="DISCO-INTERACTING PROTEIN 2 DIP2 -RELATED"/>
    <property type="match status" value="1"/>
</dbReference>
<dbReference type="EC" id="6.2.1.-" evidence="6"/>
<dbReference type="InterPro" id="IPR020845">
    <property type="entry name" value="AMP-binding_CS"/>
</dbReference>
<accession>A0A2S9YTU2</accession>
<dbReference type="PROSITE" id="PS50075">
    <property type="entry name" value="CARRIER"/>
    <property type="match status" value="1"/>
</dbReference>
<feature type="domain" description="Carrier" evidence="5">
    <location>
        <begin position="595"/>
        <end position="672"/>
    </location>
</feature>
<dbReference type="OrthoDB" id="5480912at2"/>
<keyword evidence="2" id="KW-0596">Phosphopantetheine</keyword>
<dbReference type="Gene3D" id="3.40.50.12780">
    <property type="entry name" value="N-terminal domain of ligase-like"/>
    <property type="match status" value="1"/>
</dbReference>
<dbReference type="Proteomes" id="UP000238823">
    <property type="component" value="Unassembled WGS sequence"/>
</dbReference>
<evidence type="ECO:0000256" key="3">
    <source>
        <dbReference type="ARBA" id="ARBA00022553"/>
    </source>
</evidence>
<evidence type="ECO:0000313" key="6">
    <source>
        <dbReference type="EMBL" id="PRQ08535.1"/>
    </source>
</evidence>
<dbReference type="PANTHER" id="PTHR22754:SF32">
    <property type="entry name" value="DISCO-INTERACTING PROTEIN 2"/>
    <property type="match status" value="1"/>
</dbReference>
<dbReference type="InterPro" id="IPR009081">
    <property type="entry name" value="PP-bd_ACP"/>
</dbReference>
<dbReference type="GO" id="GO:0016874">
    <property type="term" value="F:ligase activity"/>
    <property type="evidence" value="ECO:0007669"/>
    <property type="project" value="UniProtKB-KW"/>
</dbReference>